<dbReference type="Pfam" id="PF13556">
    <property type="entry name" value="HTH_30"/>
    <property type="match status" value="1"/>
</dbReference>
<evidence type="ECO:0000313" key="5">
    <source>
        <dbReference type="EMBL" id="OIQ09101.1"/>
    </source>
</evidence>
<dbReference type="RefSeq" id="WP_081358630.1">
    <property type="nucleotide sequence ID" value="NZ_MIHH01000005.1"/>
</dbReference>
<dbReference type="AlphaFoldDB" id="A0A1J5JIW1"/>
<accession>A0A1J5JIW1</accession>
<dbReference type="Proteomes" id="UP000182743">
    <property type="component" value="Unassembled WGS sequence"/>
</dbReference>
<evidence type="ECO:0000259" key="2">
    <source>
        <dbReference type="Pfam" id="PF07905"/>
    </source>
</evidence>
<dbReference type="Pfam" id="PF07905">
    <property type="entry name" value="PucR"/>
    <property type="match status" value="1"/>
</dbReference>
<feature type="domain" description="PucR C-terminal helix-turn-helix" evidence="3">
    <location>
        <begin position="502"/>
        <end position="560"/>
    </location>
</feature>
<feature type="domain" description="Purine catabolism PurC-like" evidence="2">
    <location>
        <begin position="22"/>
        <end position="140"/>
    </location>
</feature>
<dbReference type="EMBL" id="MIHH01000005">
    <property type="protein sequence ID" value="OIQ09101.1"/>
    <property type="molecule type" value="Genomic_DNA"/>
</dbReference>
<dbReference type="Gene3D" id="1.10.10.2840">
    <property type="entry name" value="PucR C-terminal helix-turn-helix domain"/>
    <property type="match status" value="1"/>
</dbReference>
<evidence type="ECO:0000256" key="1">
    <source>
        <dbReference type="ARBA" id="ARBA00006754"/>
    </source>
</evidence>
<evidence type="ECO:0000259" key="3">
    <source>
        <dbReference type="Pfam" id="PF13556"/>
    </source>
</evidence>
<reference evidence="5 6" key="1">
    <citation type="submission" date="2016-08" db="EMBL/GenBank/DDBJ databases">
        <title>Genome-based comparison of Moorella thermoacetic strains.</title>
        <authorList>
            <person name="Poehlein A."/>
            <person name="Bengelsdorf F.R."/>
            <person name="Esser C."/>
            <person name="Duerre P."/>
            <person name="Daniel R."/>
        </authorList>
    </citation>
    <scope>NUCLEOTIDE SEQUENCE [LARGE SCALE GENOMIC DNA]</scope>
    <source>
        <strain evidence="5 6">DSM 11768</strain>
    </source>
</reference>
<protein>
    <submittedName>
        <fullName evidence="5">Purine catabolism regulatory protein</fullName>
    </submittedName>
</protein>
<sequence>MALDSRSSVEINPGMGVPLDRILGLPIFSQSRVLAGSNGLGRMVTGVNIMEVPDIVNWVKPGQLLVTTGFAIRDNKEAQETLIPSLVQRGLAGICIKTRRYLVEVPPSMLYLADALDFPLVELPPDIGFADLIHDVLSAILQEQSAYLLQMLDAHSALMRIMIEGGGLQKIADTLATLVENTVCIVDLINDRGVYTCVDWQEAEVEALLTRVQEQLHPGEGMFLSQEDRKALVLEERTIGYFTMPLLVASECYGYICILETRRPLADSDIRILERLSVVAALEMARERSLREVEQRYANEFLNHLLSGRIEDEKLEIEHARKFGWDLTKNYVVALVWSAPPLKNRGKHLYNQEIRNRVLRELPAVMLAKGVQCLTGLRGEYLVVLVAMEEQGLNPRQVNELAKQKLRYAQEYLGWVFKGWQIRIGLGRFYPGIKGLQQSYQEAKQALRLGENIPAYQGLIAFNDLGIYRFIYARDRDQEVQNYLQETLGKLLEYDREKNTELIRTLQVFFQHHGNLKKVSEALFTHYNTILYRLERIKEISGFDLDSPEDRFNLEVALKLLSGCNK</sequence>
<dbReference type="InterPro" id="IPR012914">
    <property type="entry name" value="PucR_dom"/>
</dbReference>
<dbReference type="Pfam" id="PF17853">
    <property type="entry name" value="GGDEF_2"/>
    <property type="match status" value="1"/>
</dbReference>
<dbReference type="InterPro" id="IPR051448">
    <property type="entry name" value="CdaR-like_regulators"/>
</dbReference>
<dbReference type="SUPFAM" id="SSF55781">
    <property type="entry name" value="GAF domain-like"/>
    <property type="match status" value="1"/>
</dbReference>
<dbReference type="InterPro" id="IPR025736">
    <property type="entry name" value="PucR_C-HTH_dom"/>
</dbReference>
<comment type="caution">
    <text evidence="5">The sequence shown here is derived from an EMBL/GenBank/DDBJ whole genome shotgun (WGS) entry which is preliminary data.</text>
</comment>
<evidence type="ECO:0000259" key="4">
    <source>
        <dbReference type="Pfam" id="PF17853"/>
    </source>
</evidence>
<dbReference type="PANTHER" id="PTHR33744:SF1">
    <property type="entry name" value="DNA-BINDING TRANSCRIPTIONAL ACTIVATOR ADER"/>
    <property type="match status" value="1"/>
</dbReference>
<feature type="domain" description="CdaR GGDEF-like" evidence="4">
    <location>
        <begin position="311"/>
        <end position="449"/>
    </location>
</feature>
<proteinExistence type="inferred from homology"/>
<organism evidence="5 6">
    <name type="scientific">Neomoorella thermoacetica</name>
    <name type="common">Clostridium thermoaceticum</name>
    <dbReference type="NCBI Taxonomy" id="1525"/>
    <lineage>
        <taxon>Bacteria</taxon>
        <taxon>Bacillati</taxon>
        <taxon>Bacillota</taxon>
        <taxon>Clostridia</taxon>
        <taxon>Neomoorellales</taxon>
        <taxon>Neomoorellaceae</taxon>
        <taxon>Neomoorella</taxon>
    </lineage>
</organism>
<comment type="similarity">
    <text evidence="1">Belongs to the CdaR family.</text>
</comment>
<dbReference type="InterPro" id="IPR042070">
    <property type="entry name" value="PucR_C-HTH_sf"/>
</dbReference>
<gene>
    <name evidence="5" type="primary">pucR_1</name>
    <name evidence="5" type="ORF">MOOR_12120</name>
</gene>
<dbReference type="InterPro" id="IPR041522">
    <property type="entry name" value="CdaR_GGDEF"/>
</dbReference>
<evidence type="ECO:0000313" key="6">
    <source>
        <dbReference type="Proteomes" id="UP000182743"/>
    </source>
</evidence>
<dbReference type="PANTHER" id="PTHR33744">
    <property type="entry name" value="CARBOHYDRATE DIACID REGULATOR"/>
    <property type="match status" value="1"/>
</dbReference>
<name>A0A1J5JIW1_NEOTH</name>